<dbReference type="OrthoDB" id="47007at2759"/>
<dbReference type="Gene3D" id="3.40.50.720">
    <property type="entry name" value="NAD(P)-binding Rossmann-like Domain"/>
    <property type="match status" value="1"/>
</dbReference>
<dbReference type="PRINTS" id="PR00080">
    <property type="entry name" value="SDRFAMILY"/>
</dbReference>
<dbReference type="GO" id="GO:0009688">
    <property type="term" value="P:abscisic acid biosynthetic process"/>
    <property type="evidence" value="ECO:0007669"/>
    <property type="project" value="UniProtKB-ARBA"/>
</dbReference>
<evidence type="ECO:0000256" key="2">
    <source>
        <dbReference type="ARBA" id="ARBA00022857"/>
    </source>
</evidence>
<proteinExistence type="inferred from homology"/>
<evidence type="ECO:0000256" key="3">
    <source>
        <dbReference type="ARBA" id="ARBA00023002"/>
    </source>
</evidence>
<keyword evidence="6" id="KW-1185">Reference proteome</keyword>
<dbReference type="SMART" id="SM00822">
    <property type="entry name" value="PKS_KR"/>
    <property type="match status" value="1"/>
</dbReference>
<sequence length="263" mass="27771">MDSSSLNGKVALITGAGRGIGAGIALDLGSRGVSVIVNYSRSEGPAKKVVEAIKQSGGNAVAIKADIADPEQIKELFIKAKTAFGGKLDIVCSNAGIEHFDKLENVTPEDFDRIFAVNTRGQFFVAQQAYTHLAEGGRLVLTSSIAASTGSVRDHALYAGSKGAVEAFARCFAGDFGHRRIRVNVIAPGGVKSDMAIESGWRYIPGADPSWTMERIEEHVGKWTPLGRIADPQDIAKVVRFLVSEDGGWVNGQTITISGGAAK</sequence>
<evidence type="ECO:0000256" key="1">
    <source>
        <dbReference type="ARBA" id="ARBA00006484"/>
    </source>
</evidence>
<protein>
    <recommendedName>
        <fullName evidence="4">Ketoreductase domain-containing protein</fullName>
    </recommendedName>
</protein>
<reference evidence="5 6" key="1">
    <citation type="submission" date="2020-03" db="EMBL/GenBank/DDBJ databases">
        <title>Draft Genome Sequence of Cudoniella acicularis.</title>
        <authorList>
            <person name="Buettner E."/>
            <person name="Kellner H."/>
        </authorList>
    </citation>
    <scope>NUCLEOTIDE SEQUENCE [LARGE SCALE GENOMIC DNA]</scope>
    <source>
        <strain evidence="5 6">DSM 108380</strain>
    </source>
</reference>
<dbReference type="GO" id="GO:0016491">
    <property type="term" value="F:oxidoreductase activity"/>
    <property type="evidence" value="ECO:0007669"/>
    <property type="project" value="UniProtKB-KW"/>
</dbReference>
<accession>A0A8H4RQ05</accession>
<dbReference type="PROSITE" id="PS00061">
    <property type="entry name" value="ADH_SHORT"/>
    <property type="match status" value="1"/>
</dbReference>
<dbReference type="AlphaFoldDB" id="A0A8H4RQ05"/>
<dbReference type="PANTHER" id="PTHR43639">
    <property type="entry name" value="OXIDOREDUCTASE, SHORT-CHAIN DEHYDROGENASE/REDUCTASE FAMILY (AFU_ORTHOLOGUE AFUA_5G02870)"/>
    <property type="match status" value="1"/>
</dbReference>
<keyword evidence="2" id="KW-0521">NADP</keyword>
<dbReference type="Pfam" id="PF13561">
    <property type="entry name" value="adh_short_C2"/>
    <property type="match status" value="1"/>
</dbReference>
<dbReference type="SUPFAM" id="SSF51735">
    <property type="entry name" value="NAD(P)-binding Rossmann-fold domains"/>
    <property type="match status" value="1"/>
</dbReference>
<gene>
    <name evidence="5" type="ORF">G7Y89_g4161</name>
</gene>
<dbReference type="EMBL" id="JAAMPI010000219">
    <property type="protein sequence ID" value="KAF4633950.1"/>
    <property type="molecule type" value="Genomic_DNA"/>
</dbReference>
<organism evidence="5 6">
    <name type="scientific">Cudoniella acicularis</name>
    <dbReference type="NCBI Taxonomy" id="354080"/>
    <lineage>
        <taxon>Eukaryota</taxon>
        <taxon>Fungi</taxon>
        <taxon>Dikarya</taxon>
        <taxon>Ascomycota</taxon>
        <taxon>Pezizomycotina</taxon>
        <taxon>Leotiomycetes</taxon>
        <taxon>Helotiales</taxon>
        <taxon>Tricladiaceae</taxon>
        <taxon>Cudoniella</taxon>
    </lineage>
</organism>
<dbReference type="InterPro" id="IPR002347">
    <property type="entry name" value="SDR_fam"/>
</dbReference>
<dbReference type="Proteomes" id="UP000566819">
    <property type="component" value="Unassembled WGS sequence"/>
</dbReference>
<evidence type="ECO:0000313" key="5">
    <source>
        <dbReference type="EMBL" id="KAF4633950.1"/>
    </source>
</evidence>
<dbReference type="PANTHER" id="PTHR43639:SF1">
    <property type="entry name" value="SHORT-CHAIN DEHYDROGENASE_REDUCTASE FAMILY PROTEIN"/>
    <property type="match status" value="1"/>
</dbReference>
<comment type="similarity">
    <text evidence="1">Belongs to the short-chain dehydrogenases/reductases (SDR) family.</text>
</comment>
<dbReference type="FunFam" id="3.40.50.720:FF:000084">
    <property type="entry name" value="Short-chain dehydrogenase reductase"/>
    <property type="match status" value="1"/>
</dbReference>
<dbReference type="InterPro" id="IPR036291">
    <property type="entry name" value="NAD(P)-bd_dom_sf"/>
</dbReference>
<keyword evidence="3" id="KW-0560">Oxidoreductase</keyword>
<feature type="domain" description="Ketoreductase" evidence="4">
    <location>
        <begin position="9"/>
        <end position="195"/>
    </location>
</feature>
<dbReference type="InterPro" id="IPR057326">
    <property type="entry name" value="KR_dom"/>
</dbReference>
<comment type="caution">
    <text evidence="5">The sequence shown here is derived from an EMBL/GenBank/DDBJ whole genome shotgun (WGS) entry which is preliminary data.</text>
</comment>
<dbReference type="PRINTS" id="PR00081">
    <property type="entry name" value="GDHRDH"/>
</dbReference>
<evidence type="ECO:0000313" key="6">
    <source>
        <dbReference type="Proteomes" id="UP000566819"/>
    </source>
</evidence>
<evidence type="ECO:0000259" key="4">
    <source>
        <dbReference type="SMART" id="SM00822"/>
    </source>
</evidence>
<dbReference type="InterPro" id="IPR020904">
    <property type="entry name" value="Sc_DH/Rdtase_CS"/>
</dbReference>
<name>A0A8H4RQ05_9HELO</name>